<proteinExistence type="predicted"/>
<accession>A0A7J8ZB96</accession>
<organism evidence="2 3">
    <name type="scientific">Gossypium laxum</name>
    <dbReference type="NCBI Taxonomy" id="34288"/>
    <lineage>
        <taxon>Eukaryota</taxon>
        <taxon>Viridiplantae</taxon>
        <taxon>Streptophyta</taxon>
        <taxon>Embryophyta</taxon>
        <taxon>Tracheophyta</taxon>
        <taxon>Spermatophyta</taxon>
        <taxon>Magnoliopsida</taxon>
        <taxon>eudicotyledons</taxon>
        <taxon>Gunneridae</taxon>
        <taxon>Pentapetalae</taxon>
        <taxon>rosids</taxon>
        <taxon>malvids</taxon>
        <taxon>Malvales</taxon>
        <taxon>Malvaceae</taxon>
        <taxon>Malvoideae</taxon>
        <taxon>Gossypium</taxon>
    </lineage>
</organism>
<dbReference type="InterPro" id="IPR005162">
    <property type="entry name" value="Retrotrans_gag_dom"/>
</dbReference>
<feature type="domain" description="Retrotransposon gag" evidence="1">
    <location>
        <begin position="85"/>
        <end position="162"/>
    </location>
</feature>
<evidence type="ECO:0000313" key="3">
    <source>
        <dbReference type="Proteomes" id="UP000593574"/>
    </source>
</evidence>
<dbReference type="Pfam" id="PF03732">
    <property type="entry name" value="Retrotrans_gag"/>
    <property type="match status" value="1"/>
</dbReference>
<evidence type="ECO:0000259" key="1">
    <source>
        <dbReference type="Pfam" id="PF03732"/>
    </source>
</evidence>
<keyword evidence="3" id="KW-1185">Reference proteome</keyword>
<dbReference type="Proteomes" id="UP000593574">
    <property type="component" value="Unassembled WGS sequence"/>
</dbReference>
<dbReference type="AlphaFoldDB" id="A0A7J8ZB96"/>
<comment type="caution">
    <text evidence="2">The sequence shown here is derived from an EMBL/GenBank/DDBJ whole genome shotgun (WGS) entry which is preliminary data.</text>
</comment>
<sequence>MSGQSLGVHGGREGITRRLAGTIQGVCVYVSQFKCGKGNNSHDEGFEHKNRGACLVLTNHGEWSVKMEHYFHVKGIMEDGIKVNIASMFLIDIALLWWQGKSTDKRNSEIRTWKEFQHELKGQFYPKFTEGEAQAKLRWLTQCGTMGEYVREFKELMLQILDVTEIEAFLAF</sequence>
<name>A0A7J8ZB96_9ROSI</name>
<gene>
    <name evidence="2" type="ORF">Golax_024107</name>
</gene>
<reference evidence="2 3" key="1">
    <citation type="journal article" date="2019" name="Genome Biol. Evol.">
        <title>Insights into the evolution of the New World diploid cottons (Gossypium, subgenus Houzingenia) based on genome sequencing.</title>
        <authorList>
            <person name="Grover C.E."/>
            <person name="Arick M.A. 2nd"/>
            <person name="Thrash A."/>
            <person name="Conover J.L."/>
            <person name="Sanders W.S."/>
            <person name="Peterson D.G."/>
            <person name="Frelichowski J.E."/>
            <person name="Scheffler J.A."/>
            <person name="Scheffler B.E."/>
            <person name="Wendel J.F."/>
        </authorList>
    </citation>
    <scope>NUCLEOTIDE SEQUENCE [LARGE SCALE GENOMIC DNA]</scope>
    <source>
        <strain evidence="2">4</strain>
        <tissue evidence="2">Leaf</tissue>
    </source>
</reference>
<evidence type="ECO:0000313" key="2">
    <source>
        <dbReference type="EMBL" id="MBA0709035.1"/>
    </source>
</evidence>
<protein>
    <recommendedName>
        <fullName evidence="1">Retrotransposon gag domain-containing protein</fullName>
    </recommendedName>
</protein>
<dbReference type="EMBL" id="JABEZV010000004">
    <property type="protein sequence ID" value="MBA0709035.1"/>
    <property type="molecule type" value="Genomic_DNA"/>
</dbReference>